<reference evidence="1" key="1">
    <citation type="submission" date="2022-05" db="EMBL/GenBank/DDBJ databases">
        <title>The Musa troglodytarum L. genome provides insights into the mechanism of non-climacteric behaviour and enrichment of carotenoids.</title>
        <authorList>
            <person name="Wang J."/>
        </authorList>
    </citation>
    <scope>NUCLEOTIDE SEQUENCE</scope>
    <source>
        <tissue evidence="1">Leaf</tissue>
    </source>
</reference>
<dbReference type="AlphaFoldDB" id="A0A9E7EXX2"/>
<dbReference type="EMBL" id="CP097504">
    <property type="protein sequence ID" value="URD85989.1"/>
    <property type="molecule type" value="Genomic_DNA"/>
</dbReference>
<proteinExistence type="predicted"/>
<organism evidence="1 2">
    <name type="scientific">Musa troglodytarum</name>
    <name type="common">fe'i banana</name>
    <dbReference type="NCBI Taxonomy" id="320322"/>
    <lineage>
        <taxon>Eukaryota</taxon>
        <taxon>Viridiplantae</taxon>
        <taxon>Streptophyta</taxon>
        <taxon>Embryophyta</taxon>
        <taxon>Tracheophyta</taxon>
        <taxon>Spermatophyta</taxon>
        <taxon>Magnoliopsida</taxon>
        <taxon>Liliopsida</taxon>
        <taxon>Zingiberales</taxon>
        <taxon>Musaceae</taxon>
        <taxon>Musa</taxon>
    </lineage>
</organism>
<gene>
    <name evidence="1" type="ORF">MUK42_32711</name>
</gene>
<evidence type="ECO:0000313" key="1">
    <source>
        <dbReference type="EMBL" id="URD85989.1"/>
    </source>
</evidence>
<dbReference type="Proteomes" id="UP001055439">
    <property type="component" value="Chromosome 2"/>
</dbReference>
<accession>A0A9E7EXX2</accession>
<sequence>MLESSLLLPHRLHGKRSDGRTFKNTSLVYLSLLLLEILVCRFGFSL</sequence>
<protein>
    <submittedName>
        <fullName evidence="1">Uncharacterized protein</fullName>
    </submittedName>
</protein>
<keyword evidence="2" id="KW-1185">Reference proteome</keyword>
<evidence type="ECO:0000313" key="2">
    <source>
        <dbReference type="Proteomes" id="UP001055439"/>
    </source>
</evidence>
<name>A0A9E7EXX2_9LILI</name>